<protein>
    <recommendedName>
        <fullName evidence="3">Cupin type-2 domain-containing protein</fullName>
    </recommendedName>
</protein>
<dbReference type="Gene3D" id="2.60.120.10">
    <property type="entry name" value="Jelly Rolls"/>
    <property type="match status" value="1"/>
</dbReference>
<sequence length="120" mass="13612">MLKKVNRKDRDWEPGSHEDPQNPGVYKKVLVRQEEADPDSKLMMFQLCKIPSRTTHVAHSHPTMDEIFYFEEGKGEIEVDGEKEKIVSGDRIIVPAGQVHQIRNTGTVELKFIGLGVALD</sequence>
<evidence type="ECO:0000259" key="3">
    <source>
        <dbReference type="Pfam" id="PF07883"/>
    </source>
</evidence>
<keyword evidence="1" id="KW-0479">Metal-binding</keyword>
<dbReference type="InterPro" id="IPR013096">
    <property type="entry name" value="Cupin_2"/>
</dbReference>
<dbReference type="EMBL" id="MFBF01000028">
    <property type="protein sequence ID" value="OGD90946.1"/>
    <property type="molecule type" value="Genomic_DNA"/>
</dbReference>
<reference evidence="4 5" key="1">
    <citation type="journal article" date="2016" name="Nat. Commun.">
        <title>Thousands of microbial genomes shed light on interconnected biogeochemical processes in an aquifer system.</title>
        <authorList>
            <person name="Anantharaman K."/>
            <person name="Brown C.T."/>
            <person name="Hug L.A."/>
            <person name="Sharon I."/>
            <person name="Castelle C.J."/>
            <person name="Probst A.J."/>
            <person name="Thomas B.C."/>
            <person name="Singh A."/>
            <person name="Wilkins M.J."/>
            <person name="Karaoz U."/>
            <person name="Brodie E.L."/>
            <person name="Williams K.H."/>
            <person name="Hubbard S.S."/>
            <person name="Banfield J.F."/>
        </authorList>
    </citation>
    <scope>NUCLEOTIDE SEQUENCE [LARGE SCALE GENOMIC DNA]</scope>
</reference>
<name>A0A1F5GGG2_9BACT</name>
<proteinExistence type="predicted"/>
<dbReference type="InterPro" id="IPR014710">
    <property type="entry name" value="RmlC-like_jellyroll"/>
</dbReference>
<dbReference type="AlphaFoldDB" id="A0A1F5GGG2"/>
<dbReference type="Proteomes" id="UP000177124">
    <property type="component" value="Unassembled WGS sequence"/>
</dbReference>
<feature type="compositionally biased region" description="Basic and acidic residues" evidence="2">
    <location>
        <begin position="8"/>
        <end position="20"/>
    </location>
</feature>
<dbReference type="InterPro" id="IPR011051">
    <property type="entry name" value="RmlC_Cupin_sf"/>
</dbReference>
<dbReference type="PANTHER" id="PTHR35848:SF6">
    <property type="entry name" value="CUPIN TYPE-2 DOMAIN-CONTAINING PROTEIN"/>
    <property type="match status" value="1"/>
</dbReference>
<evidence type="ECO:0000256" key="1">
    <source>
        <dbReference type="ARBA" id="ARBA00022723"/>
    </source>
</evidence>
<dbReference type="GO" id="GO:0046872">
    <property type="term" value="F:metal ion binding"/>
    <property type="evidence" value="ECO:0007669"/>
    <property type="project" value="UniProtKB-KW"/>
</dbReference>
<feature type="region of interest" description="Disordered" evidence="2">
    <location>
        <begin position="1"/>
        <end position="25"/>
    </location>
</feature>
<dbReference type="Pfam" id="PF07883">
    <property type="entry name" value="Cupin_2"/>
    <property type="match status" value="1"/>
</dbReference>
<evidence type="ECO:0000256" key="2">
    <source>
        <dbReference type="SAM" id="MobiDB-lite"/>
    </source>
</evidence>
<dbReference type="STRING" id="1797716.A3D07_02105"/>
<feature type="domain" description="Cupin type-2" evidence="3">
    <location>
        <begin position="48"/>
        <end position="113"/>
    </location>
</feature>
<dbReference type="SUPFAM" id="SSF51182">
    <property type="entry name" value="RmlC-like cupins"/>
    <property type="match status" value="1"/>
</dbReference>
<gene>
    <name evidence="4" type="ORF">A3D07_02105</name>
</gene>
<evidence type="ECO:0000313" key="5">
    <source>
        <dbReference type="Proteomes" id="UP000177124"/>
    </source>
</evidence>
<comment type="caution">
    <text evidence="4">The sequence shown here is derived from an EMBL/GenBank/DDBJ whole genome shotgun (WGS) entry which is preliminary data.</text>
</comment>
<evidence type="ECO:0000313" key="4">
    <source>
        <dbReference type="EMBL" id="OGD90946.1"/>
    </source>
</evidence>
<dbReference type="InterPro" id="IPR051610">
    <property type="entry name" value="GPI/OXD"/>
</dbReference>
<dbReference type="PANTHER" id="PTHR35848">
    <property type="entry name" value="OXALATE-BINDING PROTEIN"/>
    <property type="match status" value="1"/>
</dbReference>
<organism evidence="4 5">
    <name type="scientific">Candidatus Curtissbacteria bacterium RIFCSPHIGHO2_02_FULL_42_15</name>
    <dbReference type="NCBI Taxonomy" id="1797716"/>
    <lineage>
        <taxon>Bacteria</taxon>
        <taxon>Candidatus Curtissiibacteriota</taxon>
    </lineage>
</organism>
<accession>A0A1F5GGG2</accession>